<feature type="transmembrane region" description="Helical" evidence="2">
    <location>
        <begin position="46"/>
        <end position="66"/>
    </location>
</feature>
<feature type="transmembrane region" description="Helical" evidence="2">
    <location>
        <begin position="169"/>
        <end position="189"/>
    </location>
</feature>
<organism evidence="4 5">
    <name type="scientific">Laetiporus sulphureus 93-53</name>
    <dbReference type="NCBI Taxonomy" id="1314785"/>
    <lineage>
        <taxon>Eukaryota</taxon>
        <taxon>Fungi</taxon>
        <taxon>Dikarya</taxon>
        <taxon>Basidiomycota</taxon>
        <taxon>Agaricomycotina</taxon>
        <taxon>Agaricomycetes</taxon>
        <taxon>Polyporales</taxon>
        <taxon>Laetiporus</taxon>
    </lineage>
</organism>
<dbReference type="InParanoid" id="A0A165BPV5"/>
<dbReference type="OrthoDB" id="3357304at2759"/>
<feature type="compositionally biased region" description="Basic and acidic residues" evidence="1">
    <location>
        <begin position="445"/>
        <end position="454"/>
    </location>
</feature>
<dbReference type="GeneID" id="63827009"/>
<evidence type="ECO:0000256" key="1">
    <source>
        <dbReference type="SAM" id="MobiDB-lite"/>
    </source>
</evidence>
<evidence type="ECO:0000256" key="2">
    <source>
        <dbReference type="SAM" id="Phobius"/>
    </source>
</evidence>
<sequence>MDRRCLFLSCLLGSVLAQSDSTDDGAISDPISQYRPVFARSLPVQLLLNGIVLTLMAVLLLQLLFTSQYHVRLAPVNFSLQISAVCTLLVSAISSIQVIFATLDQESKIWPYMLNYVAVEVPPDGGSDGWSTAEIAAWLLMTATTGMLIQITHIQFLTLLFPSKLERRLIFCLLFPLSVISAAMQMLRIRQEPHIERLAVYVQNICNAALSLLFTVSLLGWGLLLNRKNAWRTDGGTAAFGAGALLLAPMSTVISLVYIAKGDQLSWMKPLMWSVILWQSFLGWWWWVGAGMGVGELDELLSREEKKQQKRLRRSQRRRAQRQRAETLWKGVTGAFGINKGAPAAVAEDARSTQSGGTWRVVRGARSLVTFMRREHLAAARAQAAEWVERVNEVYGREREGGEGEGRGWSLGQYGTRRVLDVENETVVDSDGSGEADGDGDADGEVDKAEKGVEGVEGEEAEDGVHRVRRRNWRKENVDSRDARERRRREMEEHQQATSLWWWGPLRRWRLQDTTEY</sequence>
<dbReference type="RefSeq" id="XP_040759178.1">
    <property type="nucleotide sequence ID" value="XM_040909980.1"/>
</dbReference>
<feature type="chain" id="PRO_5007855719" description="Family A G protein-coupled receptor-like protein" evidence="3">
    <location>
        <begin position="18"/>
        <end position="517"/>
    </location>
</feature>
<feature type="transmembrane region" description="Helical" evidence="2">
    <location>
        <begin position="201"/>
        <end position="225"/>
    </location>
</feature>
<evidence type="ECO:0000313" key="5">
    <source>
        <dbReference type="Proteomes" id="UP000076871"/>
    </source>
</evidence>
<feature type="region of interest" description="Disordered" evidence="1">
    <location>
        <begin position="424"/>
        <end position="465"/>
    </location>
</feature>
<dbReference type="AlphaFoldDB" id="A0A165BPV5"/>
<feature type="transmembrane region" description="Helical" evidence="2">
    <location>
        <begin position="78"/>
        <end position="103"/>
    </location>
</feature>
<keyword evidence="2" id="KW-1133">Transmembrane helix</keyword>
<name>A0A165BPV5_9APHY</name>
<protein>
    <recommendedName>
        <fullName evidence="6">Family A G protein-coupled receptor-like protein</fullName>
    </recommendedName>
</protein>
<feature type="transmembrane region" description="Helical" evidence="2">
    <location>
        <begin position="135"/>
        <end position="157"/>
    </location>
</feature>
<feature type="transmembrane region" description="Helical" evidence="2">
    <location>
        <begin position="271"/>
        <end position="294"/>
    </location>
</feature>
<keyword evidence="3" id="KW-0732">Signal</keyword>
<keyword evidence="5" id="KW-1185">Reference proteome</keyword>
<feature type="signal peptide" evidence="3">
    <location>
        <begin position="1"/>
        <end position="17"/>
    </location>
</feature>
<dbReference type="Proteomes" id="UP000076871">
    <property type="component" value="Unassembled WGS sequence"/>
</dbReference>
<dbReference type="EMBL" id="KV427664">
    <property type="protein sequence ID" value="KZT01438.1"/>
    <property type="molecule type" value="Genomic_DNA"/>
</dbReference>
<feature type="transmembrane region" description="Helical" evidence="2">
    <location>
        <begin position="237"/>
        <end position="259"/>
    </location>
</feature>
<keyword evidence="2" id="KW-0472">Membrane</keyword>
<proteinExistence type="predicted"/>
<evidence type="ECO:0000313" key="4">
    <source>
        <dbReference type="EMBL" id="KZT01438.1"/>
    </source>
</evidence>
<evidence type="ECO:0008006" key="6">
    <source>
        <dbReference type="Google" id="ProtNLM"/>
    </source>
</evidence>
<keyword evidence="2" id="KW-0812">Transmembrane</keyword>
<gene>
    <name evidence="4" type="ORF">LAESUDRAFT_731139</name>
</gene>
<accession>A0A165BPV5</accession>
<reference evidence="4 5" key="1">
    <citation type="journal article" date="2016" name="Mol. Biol. Evol.">
        <title>Comparative Genomics of Early-Diverging Mushroom-Forming Fungi Provides Insights into the Origins of Lignocellulose Decay Capabilities.</title>
        <authorList>
            <person name="Nagy L.G."/>
            <person name="Riley R."/>
            <person name="Tritt A."/>
            <person name="Adam C."/>
            <person name="Daum C."/>
            <person name="Floudas D."/>
            <person name="Sun H."/>
            <person name="Yadav J.S."/>
            <person name="Pangilinan J."/>
            <person name="Larsson K.H."/>
            <person name="Matsuura K."/>
            <person name="Barry K."/>
            <person name="Labutti K."/>
            <person name="Kuo R."/>
            <person name="Ohm R.A."/>
            <person name="Bhattacharya S.S."/>
            <person name="Shirouzu T."/>
            <person name="Yoshinaga Y."/>
            <person name="Martin F.M."/>
            <person name="Grigoriev I.V."/>
            <person name="Hibbett D.S."/>
        </authorList>
    </citation>
    <scope>NUCLEOTIDE SEQUENCE [LARGE SCALE GENOMIC DNA]</scope>
    <source>
        <strain evidence="4 5">93-53</strain>
    </source>
</reference>
<evidence type="ECO:0000256" key="3">
    <source>
        <dbReference type="SAM" id="SignalP"/>
    </source>
</evidence>
<dbReference type="STRING" id="1314785.A0A165BPV5"/>
<feature type="compositionally biased region" description="Acidic residues" evidence="1">
    <location>
        <begin position="424"/>
        <end position="444"/>
    </location>
</feature>